<evidence type="ECO:0000256" key="3">
    <source>
        <dbReference type="ARBA" id="ARBA00022475"/>
    </source>
</evidence>
<dbReference type="PANTHER" id="PTHR33452:SF1">
    <property type="entry name" value="INNER MEMBRANE PROTEIN YPHA-RELATED"/>
    <property type="match status" value="1"/>
</dbReference>
<evidence type="ECO:0000313" key="9">
    <source>
        <dbReference type="Proteomes" id="UP001219956"/>
    </source>
</evidence>
<dbReference type="RefSeq" id="WP_272753145.1">
    <property type="nucleotide sequence ID" value="NZ_JAQQLF010000028.1"/>
</dbReference>
<evidence type="ECO:0000256" key="6">
    <source>
        <dbReference type="ARBA" id="ARBA00023136"/>
    </source>
</evidence>
<evidence type="ECO:0000256" key="7">
    <source>
        <dbReference type="SAM" id="Phobius"/>
    </source>
</evidence>
<feature type="transmembrane region" description="Helical" evidence="7">
    <location>
        <begin position="93"/>
        <end position="112"/>
    </location>
</feature>
<dbReference type="Pfam" id="PF07681">
    <property type="entry name" value="DoxX"/>
    <property type="match status" value="1"/>
</dbReference>
<dbReference type="PANTHER" id="PTHR33452">
    <property type="entry name" value="OXIDOREDUCTASE CATD-RELATED"/>
    <property type="match status" value="1"/>
</dbReference>
<dbReference type="InterPro" id="IPR051907">
    <property type="entry name" value="DoxX-like_oxidoreductase"/>
</dbReference>
<comment type="subcellular location">
    <subcellularLocation>
        <location evidence="1">Cell membrane</location>
        <topology evidence="1">Multi-pass membrane protein</topology>
    </subcellularLocation>
</comment>
<organism evidence="8 9">
    <name type="scientific">Vogesella aquatica</name>
    <dbReference type="NCBI Taxonomy" id="2984206"/>
    <lineage>
        <taxon>Bacteria</taxon>
        <taxon>Pseudomonadati</taxon>
        <taxon>Pseudomonadota</taxon>
        <taxon>Betaproteobacteria</taxon>
        <taxon>Neisseriales</taxon>
        <taxon>Chromobacteriaceae</taxon>
        <taxon>Vogesella</taxon>
    </lineage>
</organism>
<keyword evidence="9" id="KW-1185">Reference proteome</keyword>
<feature type="transmembrane region" description="Helical" evidence="7">
    <location>
        <begin position="124"/>
        <end position="141"/>
    </location>
</feature>
<feature type="transmembrane region" description="Helical" evidence="7">
    <location>
        <begin position="21"/>
        <end position="40"/>
    </location>
</feature>
<dbReference type="Proteomes" id="UP001219956">
    <property type="component" value="Unassembled WGS sequence"/>
</dbReference>
<keyword evidence="5 7" id="KW-1133">Transmembrane helix</keyword>
<comment type="caution">
    <text evidence="8">The sequence shown here is derived from an EMBL/GenBank/DDBJ whole genome shotgun (WGS) entry which is preliminary data.</text>
</comment>
<keyword evidence="3" id="KW-1003">Cell membrane</keyword>
<name>A0ABT5J355_9NEIS</name>
<reference evidence="8 9" key="1">
    <citation type="submission" date="2023-01" db="EMBL/GenBank/DDBJ databases">
        <title>Novel species of the genus Vogesella isolated from rivers.</title>
        <authorList>
            <person name="Lu H."/>
        </authorList>
    </citation>
    <scope>NUCLEOTIDE SEQUENCE [LARGE SCALE GENOMIC DNA]</scope>
    <source>
        <strain evidence="8 9">DC21W</strain>
    </source>
</reference>
<evidence type="ECO:0000256" key="1">
    <source>
        <dbReference type="ARBA" id="ARBA00004651"/>
    </source>
</evidence>
<keyword evidence="6 7" id="KW-0472">Membrane</keyword>
<feature type="transmembrane region" description="Helical" evidence="7">
    <location>
        <begin position="60"/>
        <end position="81"/>
    </location>
</feature>
<dbReference type="InterPro" id="IPR032808">
    <property type="entry name" value="DoxX"/>
</dbReference>
<evidence type="ECO:0000313" key="8">
    <source>
        <dbReference type="EMBL" id="MDC7718941.1"/>
    </source>
</evidence>
<accession>A0ABT5J355</accession>
<proteinExistence type="inferred from homology"/>
<sequence length="150" mass="16488">MNAIITLLRRSQPATAWLDTWLQPVALLAMRLYLARVFFLSGLTKIQDWDSTVFLFTEEYRVPLLSPALAAALGTAGELLLPPLLLLGLAGRFAALGLFVLNIMAVVSYWHALEGSALEFHLQWGLMLLLLLASGPGKLALDGLIKRRFG</sequence>
<keyword evidence="4 7" id="KW-0812">Transmembrane</keyword>
<gene>
    <name evidence="8" type="ORF">PQU95_17200</name>
</gene>
<evidence type="ECO:0000256" key="4">
    <source>
        <dbReference type="ARBA" id="ARBA00022692"/>
    </source>
</evidence>
<dbReference type="EMBL" id="JAQQLF010000028">
    <property type="protein sequence ID" value="MDC7718941.1"/>
    <property type="molecule type" value="Genomic_DNA"/>
</dbReference>
<protein>
    <submittedName>
        <fullName evidence="8">DoxX family membrane protein</fullName>
    </submittedName>
</protein>
<evidence type="ECO:0000256" key="2">
    <source>
        <dbReference type="ARBA" id="ARBA00006679"/>
    </source>
</evidence>
<comment type="similarity">
    <text evidence="2">Belongs to the DoxX family.</text>
</comment>
<evidence type="ECO:0000256" key="5">
    <source>
        <dbReference type="ARBA" id="ARBA00022989"/>
    </source>
</evidence>